<dbReference type="AlphaFoldDB" id="A0A2N5SZM0"/>
<accession>A0A2N5SZM0</accession>
<evidence type="ECO:0000313" key="2">
    <source>
        <dbReference type="Proteomes" id="UP000235388"/>
    </source>
</evidence>
<name>A0A2N5SZM0_9BASI</name>
<sequence length="90" mass="9692">MIIPNNFPRNSSYSEHVGQLVQPDDPLDMSAQLVGTGRTSTSNIWSARAVRLAGPNTCRTAPLDLETSWAVRQVVEPGCSRTHQAGGSDL</sequence>
<protein>
    <submittedName>
        <fullName evidence="1">Uncharacterized protein</fullName>
    </submittedName>
</protein>
<reference evidence="1 2" key="1">
    <citation type="submission" date="2017-11" db="EMBL/GenBank/DDBJ databases">
        <title>De novo assembly and phasing of dikaryotic genomes from two isolates of Puccinia coronata f. sp. avenae, the causal agent of oat crown rust.</title>
        <authorList>
            <person name="Miller M.E."/>
            <person name="Zhang Y."/>
            <person name="Omidvar V."/>
            <person name="Sperschneider J."/>
            <person name="Schwessinger B."/>
            <person name="Raley C."/>
            <person name="Palmer J.M."/>
            <person name="Garnica D."/>
            <person name="Upadhyaya N."/>
            <person name="Rathjen J."/>
            <person name="Taylor J.M."/>
            <person name="Park R.F."/>
            <person name="Dodds P.N."/>
            <person name="Hirsch C.D."/>
            <person name="Kianian S.F."/>
            <person name="Figueroa M."/>
        </authorList>
    </citation>
    <scope>NUCLEOTIDE SEQUENCE [LARGE SCALE GENOMIC DNA]</scope>
    <source>
        <strain evidence="1">12NC29</strain>
    </source>
</reference>
<comment type="caution">
    <text evidence="1">The sequence shown here is derived from an EMBL/GenBank/DDBJ whole genome shotgun (WGS) entry which is preliminary data.</text>
</comment>
<dbReference type="EMBL" id="PGCJ01000826">
    <property type="protein sequence ID" value="PLW18689.1"/>
    <property type="molecule type" value="Genomic_DNA"/>
</dbReference>
<dbReference type="Proteomes" id="UP000235388">
    <property type="component" value="Unassembled WGS sequence"/>
</dbReference>
<organism evidence="1 2">
    <name type="scientific">Puccinia coronata f. sp. avenae</name>
    <dbReference type="NCBI Taxonomy" id="200324"/>
    <lineage>
        <taxon>Eukaryota</taxon>
        <taxon>Fungi</taxon>
        <taxon>Dikarya</taxon>
        <taxon>Basidiomycota</taxon>
        <taxon>Pucciniomycotina</taxon>
        <taxon>Pucciniomycetes</taxon>
        <taxon>Pucciniales</taxon>
        <taxon>Pucciniaceae</taxon>
        <taxon>Puccinia</taxon>
    </lineage>
</organism>
<evidence type="ECO:0000313" key="1">
    <source>
        <dbReference type="EMBL" id="PLW18689.1"/>
    </source>
</evidence>
<keyword evidence="2" id="KW-1185">Reference proteome</keyword>
<proteinExistence type="predicted"/>
<gene>
    <name evidence="1" type="ORF">PCANC_12556</name>
</gene>